<comment type="similarity">
    <text evidence="5">Belongs to the FAM234 family.</text>
</comment>
<dbReference type="RefSeq" id="XP_012686502.2">
    <property type="nucleotide sequence ID" value="XM_012831048.2"/>
</dbReference>
<dbReference type="SUPFAM" id="SSF50998">
    <property type="entry name" value="Quinoprotein alcohol dehydrogenase-like"/>
    <property type="match status" value="1"/>
</dbReference>
<evidence type="ECO:0000256" key="1">
    <source>
        <dbReference type="ARBA" id="ARBA00004167"/>
    </source>
</evidence>
<dbReference type="PANTHER" id="PTHR21419:SF7">
    <property type="entry name" value="PROTEIN FAM234A"/>
    <property type="match status" value="1"/>
</dbReference>
<evidence type="ECO:0000313" key="10">
    <source>
        <dbReference type="RefSeq" id="XP_012686502.2"/>
    </source>
</evidence>
<evidence type="ECO:0000256" key="4">
    <source>
        <dbReference type="ARBA" id="ARBA00023136"/>
    </source>
</evidence>
<dbReference type="Proteomes" id="UP000515152">
    <property type="component" value="Chromosome 23"/>
</dbReference>
<dbReference type="AlphaFoldDB" id="A0A6P3W2M6"/>
<keyword evidence="9" id="KW-1185">Reference proteome</keyword>
<comment type="subcellular location">
    <subcellularLocation>
        <location evidence="1">Membrane</location>
        <topology evidence="1">Single-pass membrane protein</topology>
    </subcellularLocation>
</comment>
<dbReference type="Pfam" id="PF23727">
    <property type="entry name" value="Beta-prop_FAM234A_B"/>
    <property type="match status" value="1"/>
</dbReference>
<dbReference type="InterPro" id="IPR045232">
    <property type="entry name" value="FAM234"/>
</dbReference>
<feature type="domain" description="FAM234A/B beta-propeller" evidence="8">
    <location>
        <begin position="85"/>
        <end position="563"/>
    </location>
</feature>
<gene>
    <name evidence="10 11 12" type="primary">fam234a</name>
</gene>
<evidence type="ECO:0000259" key="8">
    <source>
        <dbReference type="Pfam" id="PF23727"/>
    </source>
</evidence>
<dbReference type="KEGG" id="char:105903317"/>
<dbReference type="OrthoDB" id="6364780at2759"/>
<feature type="region of interest" description="Disordered" evidence="6">
    <location>
        <begin position="1"/>
        <end position="27"/>
    </location>
</feature>
<protein>
    <submittedName>
        <fullName evidence="10 11">Protein FAM234A</fullName>
    </submittedName>
</protein>
<evidence type="ECO:0000256" key="5">
    <source>
        <dbReference type="ARBA" id="ARBA00025791"/>
    </source>
</evidence>
<dbReference type="GO" id="GO:0016020">
    <property type="term" value="C:membrane"/>
    <property type="evidence" value="ECO:0007669"/>
    <property type="project" value="UniProtKB-SubCell"/>
</dbReference>
<dbReference type="InterPro" id="IPR011047">
    <property type="entry name" value="Quinoprotein_ADH-like_sf"/>
</dbReference>
<dbReference type="RefSeq" id="XP_031417229.1">
    <property type="nucleotide sequence ID" value="XM_031561369.2"/>
</dbReference>
<dbReference type="GeneTree" id="ENSGT00530000063694"/>
<accession>A0A6P3W2M6</accession>
<dbReference type="PANTHER" id="PTHR21419">
    <property type="match status" value="1"/>
</dbReference>
<evidence type="ECO:0000256" key="3">
    <source>
        <dbReference type="ARBA" id="ARBA00022989"/>
    </source>
</evidence>
<feature type="transmembrane region" description="Helical" evidence="7">
    <location>
        <begin position="53"/>
        <end position="73"/>
    </location>
</feature>
<evidence type="ECO:0000313" key="11">
    <source>
        <dbReference type="RefSeq" id="XP_031417228.1"/>
    </source>
</evidence>
<evidence type="ECO:0000313" key="9">
    <source>
        <dbReference type="Proteomes" id="UP000515152"/>
    </source>
</evidence>
<name>A0A6P3W2M6_CLUHA</name>
<reference evidence="10 11" key="1">
    <citation type="submission" date="2025-04" db="UniProtKB">
        <authorList>
            <consortium name="RefSeq"/>
        </authorList>
    </citation>
    <scope>IDENTIFICATION</scope>
</reference>
<dbReference type="RefSeq" id="XP_031417228.1">
    <property type="nucleotide sequence ID" value="XM_031561368.2"/>
</dbReference>
<evidence type="ECO:0000256" key="6">
    <source>
        <dbReference type="SAM" id="MobiDB-lite"/>
    </source>
</evidence>
<dbReference type="CTD" id="83986"/>
<proteinExistence type="inferred from homology"/>
<evidence type="ECO:0000256" key="7">
    <source>
        <dbReference type="SAM" id="Phobius"/>
    </source>
</evidence>
<keyword evidence="2 7" id="KW-0812">Transmembrane</keyword>
<evidence type="ECO:0000313" key="12">
    <source>
        <dbReference type="RefSeq" id="XP_031417229.1"/>
    </source>
</evidence>
<organism evidence="9 10">
    <name type="scientific">Clupea harengus</name>
    <name type="common">Atlantic herring</name>
    <dbReference type="NCBI Taxonomy" id="7950"/>
    <lineage>
        <taxon>Eukaryota</taxon>
        <taxon>Metazoa</taxon>
        <taxon>Chordata</taxon>
        <taxon>Craniata</taxon>
        <taxon>Vertebrata</taxon>
        <taxon>Euteleostomi</taxon>
        <taxon>Actinopterygii</taxon>
        <taxon>Neopterygii</taxon>
        <taxon>Teleostei</taxon>
        <taxon>Clupei</taxon>
        <taxon>Clupeiformes</taxon>
        <taxon>Clupeoidei</taxon>
        <taxon>Clupeidae</taxon>
        <taxon>Clupea</taxon>
    </lineage>
</organism>
<evidence type="ECO:0000256" key="2">
    <source>
        <dbReference type="ARBA" id="ARBA00022692"/>
    </source>
</evidence>
<dbReference type="GeneID" id="105903317"/>
<keyword evidence="4 7" id="KW-0472">Membrane</keyword>
<keyword evidence="3 7" id="KW-1133">Transmembrane helix</keyword>
<sequence>MTNPGVCSSEVDPLKGGEGDVGEAGISAPTSPLKKGVCGGGLRLSRLSAWRTAAFLLALFLCLTIVFAFSFILPCPIRPQYLVTWNYTLPAAAAYDFLAVEHANKDMVKDIIFIYKSSEGRTNNTCENEGLSSPCIFVLAVDGTDGEYIWELPLNFDLRWAQCGLKGLDGESPGCLLAHTNTLTAISTIGGNVLWQQSSSPGAGAVVPVLSVPDLDKDGTDDIALLTPQQNQMKLVFLSGETGLAIGSEVEVVDEVSSSHMLHNTAKEAQYLLLQTGSGLYAEGLWNLVAKAGLSKQLKKDSKWEKMRNGTGPIMIYHSPSLQQVLRVAVGSEVPSLLLIMGPSTQLDQESNQLEGTVTELLDGDSLSSLWKINSSKLLSQPSFGHFNKDDIPDVVMEEEAGNATKRVVILDGKTGGVLWEVTLLALPHTPAPASVLTIHSYSVFMLWGEKQSNETGFALEKHYSYLLHPSYSNLLLQRSNPVEHIIAFKVTLLERGRHASYLLLTGPHASEGVDPDGAGSVILTKRKLKSDVSVSSVLSVRGPLNEDKVEHVKEAFSRLRFSD</sequence>
<dbReference type="InterPro" id="IPR055409">
    <property type="entry name" value="Beta-prop_FAM234A_B"/>
</dbReference>